<evidence type="ECO:0000313" key="2">
    <source>
        <dbReference type="EMBL" id="KAF4108655.1"/>
    </source>
</evidence>
<keyword evidence="3" id="KW-1185">Reference proteome</keyword>
<sequence length="98" mass="10205">MQERLLDGTKDTETKIKSGEVVPPKADAPVSSSFIDFAKKENDPALNFGFGISPKQPATTGFGGSLYGGFNPSKDKASLIFGAPPTRTSGGFTFASSS</sequence>
<dbReference type="AlphaFoldDB" id="A0A7J6CPX0"/>
<name>A0A7J6CPX0_9TELE</name>
<feature type="compositionally biased region" description="Basic and acidic residues" evidence="1">
    <location>
        <begin position="1"/>
        <end position="18"/>
    </location>
</feature>
<evidence type="ECO:0000256" key="1">
    <source>
        <dbReference type="SAM" id="MobiDB-lite"/>
    </source>
</evidence>
<gene>
    <name evidence="2" type="ORF">G5714_009728</name>
</gene>
<evidence type="ECO:0000313" key="3">
    <source>
        <dbReference type="Proteomes" id="UP000579812"/>
    </source>
</evidence>
<accession>A0A7J6CPX0</accession>
<dbReference type="EMBL" id="JAAMOB010000009">
    <property type="protein sequence ID" value="KAF4108655.1"/>
    <property type="molecule type" value="Genomic_DNA"/>
</dbReference>
<reference evidence="2 3" key="1">
    <citation type="submission" date="2020-04" db="EMBL/GenBank/DDBJ databases">
        <title>Chromosome-level genome assembly of a cyprinid fish Onychostoma macrolepis by integration of Nanopore Sequencing, Bionano and Hi-C technology.</title>
        <authorList>
            <person name="Wang D."/>
        </authorList>
    </citation>
    <scope>NUCLEOTIDE SEQUENCE [LARGE SCALE GENOMIC DNA]</scope>
    <source>
        <strain evidence="2">SWU-2019</strain>
        <tissue evidence="2">Muscle</tissue>
    </source>
</reference>
<protein>
    <submittedName>
        <fullName evidence="2">Uncharacterized protein</fullName>
    </submittedName>
</protein>
<proteinExistence type="predicted"/>
<feature type="region of interest" description="Disordered" evidence="1">
    <location>
        <begin position="1"/>
        <end position="26"/>
    </location>
</feature>
<organism evidence="2 3">
    <name type="scientific">Onychostoma macrolepis</name>
    <dbReference type="NCBI Taxonomy" id="369639"/>
    <lineage>
        <taxon>Eukaryota</taxon>
        <taxon>Metazoa</taxon>
        <taxon>Chordata</taxon>
        <taxon>Craniata</taxon>
        <taxon>Vertebrata</taxon>
        <taxon>Euteleostomi</taxon>
        <taxon>Actinopterygii</taxon>
        <taxon>Neopterygii</taxon>
        <taxon>Teleostei</taxon>
        <taxon>Ostariophysi</taxon>
        <taxon>Cypriniformes</taxon>
        <taxon>Cyprinidae</taxon>
        <taxon>Acrossocheilinae</taxon>
        <taxon>Onychostoma</taxon>
    </lineage>
</organism>
<dbReference type="Proteomes" id="UP000579812">
    <property type="component" value="Unassembled WGS sequence"/>
</dbReference>
<comment type="caution">
    <text evidence="2">The sequence shown here is derived from an EMBL/GenBank/DDBJ whole genome shotgun (WGS) entry which is preliminary data.</text>
</comment>